<keyword evidence="1" id="KW-0812">Transmembrane</keyword>
<organism evidence="2 3">
    <name type="scientific">Cronobacter sakazakii</name>
    <name type="common">Enterobacter sakazakii</name>
    <dbReference type="NCBI Taxonomy" id="28141"/>
    <lineage>
        <taxon>Bacteria</taxon>
        <taxon>Pseudomonadati</taxon>
        <taxon>Pseudomonadota</taxon>
        <taxon>Gammaproteobacteria</taxon>
        <taxon>Enterobacterales</taxon>
        <taxon>Enterobacteriaceae</taxon>
        <taxon>Cronobacter</taxon>
    </lineage>
</organism>
<name>A0AA45C119_CROSK</name>
<keyword evidence="1" id="KW-1133">Transmembrane helix</keyword>
<protein>
    <submittedName>
        <fullName evidence="2">Uncharacterized protein</fullName>
    </submittedName>
</protein>
<dbReference type="AlphaFoldDB" id="A0AA45C119"/>
<proteinExistence type="predicted"/>
<dbReference type="EMBL" id="NCTU01000005">
    <property type="protein sequence ID" value="PUW04832.1"/>
    <property type="molecule type" value="Genomic_DNA"/>
</dbReference>
<feature type="transmembrane region" description="Helical" evidence="1">
    <location>
        <begin position="58"/>
        <end position="82"/>
    </location>
</feature>
<evidence type="ECO:0000313" key="2">
    <source>
        <dbReference type="EMBL" id="PUW04832.1"/>
    </source>
</evidence>
<evidence type="ECO:0000313" key="3">
    <source>
        <dbReference type="Proteomes" id="UP000244856"/>
    </source>
</evidence>
<feature type="transmembrane region" description="Helical" evidence="1">
    <location>
        <begin position="20"/>
        <end position="38"/>
    </location>
</feature>
<dbReference type="Proteomes" id="UP000244856">
    <property type="component" value="Unassembled WGS sequence"/>
</dbReference>
<reference evidence="2 3" key="1">
    <citation type="submission" date="2017-04" db="EMBL/GenBank/DDBJ databases">
        <title>Cronobacter sakazakii, ST83 Lineage Isolates.</title>
        <authorList>
            <person name="Chase H."/>
            <person name="Tall B."/>
            <person name="Gopinath G."/>
            <person name="Lehner A."/>
        </authorList>
    </citation>
    <scope>NUCLEOTIDE SEQUENCE [LARGE SCALE GENOMIC DNA]</scope>
    <source>
        <strain evidence="2 3">MOD1_Comp15</strain>
    </source>
</reference>
<gene>
    <name evidence="2" type="ORF">B7T07_13410</name>
</gene>
<sequence>MEKLPPLRFCYLPVKEGWQNVIGASLLYNCLVNALAIIKQQAQNIFTYPKRFGISIIVYALILKIIIHIRFQSWVFIFYSLINCCL</sequence>
<keyword evidence="1" id="KW-0472">Membrane</keyword>
<evidence type="ECO:0000256" key="1">
    <source>
        <dbReference type="SAM" id="Phobius"/>
    </source>
</evidence>
<accession>A0AA45C119</accession>
<comment type="caution">
    <text evidence="2">The sequence shown here is derived from an EMBL/GenBank/DDBJ whole genome shotgun (WGS) entry which is preliminary data.</text>
</comment>